<dbReference type="GO" id="GO:0016906">
    <property type="term" value="F:sterol 3-beta-glucosyltransferase activity"/>
    <property type="evidence" value="ECO:0007669"/>
    <property type="project" value="UniProtKB-ARBA"/>
</dbReference>
<feature type="compositionally biased region" description="Basic and acidic residues" evidence="2">
    <location>
        <begin position="1125"/>
        <end position="1136"/>
    </location>
</feature>
<dbReference type="Proteomes" id="UP001275084">
    <property type="component" value="Unassembled WGS sequence"/>
</dbReference>
<feature type="domain" description="Erythromycin biosynthesis protein CIII-like C-terminal" evidence="4">
    <location>
        <begin position="452"/>
        <end position="549"/>
    </location>
</feature>
<comment type="caution">
    <text evidence="5">The sequence shown here is derived from an EMBL/GenBank/DDBJ whole genome shotgun (WGS) entry which is preliminary data.</text>
</comment>
<dbReference type="SUPFAM" id="SSF53756">
    <property type="entry name" value="UDP-Glycosyltransferase/glycogen phosphorylase"/>
    <property type="match status" value="1"/>
</dbReference>
<dbReference type="InterPro" id="IPR002213">
    <property type="entry name" value="UDP_glucos_trans"/>
</dbReference>
<evidence type="ECO:0008006" key="7">
    <source>
        <dbReference type="Google" id="ProtNLM"/>
    </source>
</evidence>
<dbReference type="InterPro" id="IPR010610">
    <property type="entry name" value="EryCIII-like_C"/>
</dbReference>
<dbReference type="CDD" id="cd03784">
    <property type="entry name" value="GT1_Gtf-like"/>
    <property type="match status" value="1"/>
</dbReference>
<dbReference type="EMBL" id="JAUIQD010000008">
    <property type="protein sequence ID" value="KAK3341094.1"/>
    <property type="molecule type" value="Genomic_DNA"/>
</dbReference>
<feature type="region of interest" description="Disordered" evidence="2">
    <location>
        <begin position="82"/>
        <end position="114"/>
    </location>
</feature>
<dbReference type="PROSITE" id="PS50330">
    <property type="entry name" value="UIM"/>
    <property type="match status" value="1"/>
</dbReference>
<evidence type="ECO:0000313" key="5">
    <source>
        <dbReference type="EMBL" id="KAK3341094.1"/>
    </source>
</evidence>
<dbReference type="PANTHER" id="PTHR48050">
    <property type="entry name" value="STEROL 3-BETA-GLUCOSYLTRANSFERASE"/>
    <property type="match status" value="1"/>
</dbReference>
<feature type="compositionally biased region" description="Polar residues" evidence="2">
    <location>
        <begin position="730"/>
        <end position="741"/>
    </location>
</feature>
<dbReference type="PANTHER" id="PTHR48050:SF13">
    <property type="entry name" value="STEROL 3-BETA-GLUCOSYLTRANSFERASE UGT80A2"/>
    <property type="match status" value="1"/>
</dbReference>
<reference evidence="5" key="1">
    <citation type="journal article" date="2023" name="Mol. Phylogenet. Evol.">
        <title>Genome-scale phylogeny and comparative genomics of the fungal order Sordariales.</title>
        <authorList>
            <person name="Hensen N."/>
            <person name="Bonometti L."/>
            <person name="Westerberg I."/>
            <person name="Brannstrom I.O."/>
            <person name="Guillou S."/>
            <person name="Cros-Aarteil S."/>
            <person name="Calhoun S."/>
            <person name="Haridas S."/>
            <person name="Kuo A."/>
            <person name="Mondo S."/>
            <person name="Pangilinan J."/>
            <person name="Riley R."/>
            <person name="LaButti K."/>
            <person name="Andreopoulos B."/>
            <person name="Lipzen A."/>
            <person name="Chen C."/>
            <person name="Yan M."/>
            <person name="Daum C."/>
            <person name="Ng V."/>
            <person name="Clum A."/>
            <person name="Steindorff A."/>
            <person name="Ohm R.A."/>
            <person name="Martin F."/>
            <person name="Silar P."/>
            <person name="Natvig D.O."/>
            <person name="Lalanne C."/>
            <person name="Gautier V."/>
            <person name="Ament-Velasquez S.L."/>
            <person name="Kruys A."/>
            <person name="Hutchinson M.I."/>
            <person name="Powell A.J."/>
            <person name="Barry K."/>
            <person name="Miller A.N."/>
            <person name="Grigoriev I.V."/>
            <person name="Debuchy R."/>
            <person name="Gladieux P."/>
            <person name="Hiltunen Thoren M."/>
            <person name="Johannesson H."/>
        </authorList>
    </citation>
    <scope>NUCLEOTIDE SEQUENCE</scope>
    <source>
        <strain evidence="5">CBS 955.72</strain>
    </source>
</reference>
<feature type="compositionally biased region" description="Basic and acidic residues" evidence="2">
    <location>
        <begin position="661"/>
        <end position="672"/>
    </location>
</feature>
<dbReference type="FunFam" id="3.40.50.2000:FF:000009">
    <property type="entry name" value="Sterol 3-beta-glucosyltransferase UGT80A2"/>
    <property type="match status" value="1"/>
</dbReference>
<dbReference type="FunFam" id="3.40.50.2000:FF:000100">
    <property type="entry name" value="Glycosyltransferase family 1 protein"/>
    <property type="match status" value="1"/>
</dbReference>
<feature type="domain" description="Glycosyltransferase family 28 N-terminal" evidence="3">
    <location>
        <begin position="119"/>
        <end position="184"/>
    </location>
</feature>
<feature type="region of interest" description="Disordered" evidence="2">
    <location>
        <begin position="661"/>
        <end position="779"/>
    </location>
</feature>
<gene>
    <name evidence="5" type="ORF">B0T25DRAFT_573503</name>
</gene>
<dbReference type="Pfam" id="PF23625">
    <property type="entry name" value="UIM_2"/>
    <property type="match status" value="4"/>
</dbReference>
<dbReference type="Gene3D" id="3.40.50.2000">
    <property type="entry name" value="Glycogen Phosphorylase B"/>
    <property type="match status" value="2"/>
</dbReference>
<dbReference type="InterPro" id="IPR004276">
    <property type="entry name" value="GlycoTrans_28_N"/>
</dbReference>
<dbReference type="InterPro" id="IPR003903">
    <property type="entry name" value="UIM_dom"/>
</dbReference>
<evidence type="ECO:0000313" key="6">
    <source>
        <dbReference type="Proteomes" id="UP001275084"/>
    </source>
</evidence>
<dbReference type="SMART" id="SM00726">
    <property type="entry name" value="UIM"/>
    <property type="match status" value="6"/>
</dbReference>
<keyword evidence="6" id="KW-1185">Reference proteome</keyword>
<sequence length="1327" mass="142140">MIANENGRTNTVPILEELDIPDLGGEQIPPPAYGDHHDQLLLSQAGFEAGAAVTDDGRINININQKNRRLADLLAPTLRGQLHTEPRPLPAGQAPLPPAYIPPSLGGQPGQTPPPQLNVVIQIVGSRGDVQPFVALGQVLRDTYGHRVRVATHPTFQKFVEDNGLEFFSIGGDPAELMAFMVKNPGLMPGIDALKSGEITKRRKGIEEIIMGCWRSCIEAGNGLGPPIRQHRPEVPIDESYTLPGDSRDRPFVADAIIANPPSFGHIHIAEKLGIPMHMMFTMPWSPTRAFPHPLANIQSTNTDVVMTNYISYALVEMMTWQGLGDVINRFRTKILDLEPLSLIWAPGLLSRLRIPTTYCWSPALIPKPADWAAEVTIAGFFFLNLASSYTPEPDLAAFLAAGPPPVYIGFGSIVVENPNALTRMIFDAVSQLGIRALVSKGWGGLGVDSVGIPDGVFMLGNCPHDWLFKHVSAVVHHGGAGTSAAGINLGKPTVVVPFFGDQPFWGAMIAKAGAGPAPIPFKKLTAENLAAAIAEALKPETRARAEELGASIREERGADVGGKSFHEFLNTDIMRCSLAPSRVAVWRVRRTKMRLSALAAAVLVKEGQLKHADLKLYRSMEYNTEDQPWDPISAVTSALVGDLGTMAMAVADFPRDMFNKETASKDGDAKPDSSPAGAPTAGSTKTEDAASMASSALPSVSLSTSSTLSPGEHASEISSIAPSRHSGLISASQTSIQSIPTVGIPSPGQGPSPQASRGAGATSPLTSPTPRADASSSQNQLNLENAIGAGKGVGRIVETGMQMPINVCMGLARGFRNAPKLYNDDTVRPTEKVTGFTSGLKIAGKEFGLGFYDGVSGLVTQPLKGAEKEGGRGLLKGIGKGIGGLILKPAAAVWALPAYTMQGVHAEVRNMFSRSSVNYILTSRVVQGRDDLARATAEEQRDIVERWNRRGGELNGFYMLKLRERSSGSVADVSGNVAEVQGDVPGPITAAGAGRNTTNSTLVEDYPSGNANAPPRTGWFHTRNLSIEERRKLHREKEIWEQKQRMAASRGVPPPGGNGAGSSSSSVPSLPPHPPADDEEFEKAIRISVAKTSRGDKTEDVKVEAAIRASLKEMRRIAYEQSRELKGKGVDDTKWPEGPGATLAGGWLPTMPGDEDLTNITDEEYQALIEEAVKQSMAQQQEFGRSGDIDEDEELKRAIELSRVHPEGFDDAVELPAEMPPGFNVGSAGGGEADDDELLRLTLEESERAHQAELEKERTEEEIVLEYVKKQSLAEEAFRKTSRGKGKALGDAEAEEGDDEDLRRALEESLRLSGAGEGGPSSWGEK</sequence>
<feature type="compositionally biased region" description="Basic and acidic residues" evidence="2">
    <location>
        <begin position="1302"/>
        <end position="1311"/>
    </location>
</feature>
<name>A0AAJ0M801_9PEZI</name>
<evidence type="ECO:0000259" key="4">
    <source>
        <dbReference type="Pfam" id="PF06722"/>
    </source>
</evidence>
<organism evidence="5 6">
    <name type="scientific">Lasiosphaeria hispida</name>
    <dbReference type="NCBI Taxonomy" id="260671"/>
    <lineage>
        <taxon>Eukaryota</taxon>
        <taxon>Fungi</taxon>
        <taxon>Dikarya</taxon>
        <taxon>Ascomycota</taxon>
        <taxon>Pezizomycotina</taxon>
        <taxon>Sordariomycetes</taxon>
        <taxon>Sordariomycetidae</taxon>
        <taxon>Sordariales</taxon>
        <taxon>Lasiosphaeriaceae</taxon>
        <taxon>Lasiosphaeria</taxon>
    </lineage>
</organism>
<feature type="region of interest" description="Disordered" evidence="2">
    <location>
        <begin position="1125"/>
        <end position="1158"/>
    </location>
</feature>
<feature type="compositionally biased region" description="Gly residues" evidence="2">
    <location>
        <begin position="1316"/>
        <end position="1327"/>
    </location>
</feature>
<reference evidence="5" key="2">
    <citation type="submission" date="2023-06" db="EMBL/GenBank/DDBJ databases">
        <authorList>
            <consortium name="Lawrence Berkeley National Laboratory"/>
            <person name="Haridas S."/>
            <person name="Hensen N."/>
            <person name="Bonometti L."/>
            <person name="Westerberg I."/>
            <person name="Brannstrom I.O."/>
            <person name="Guillou S."/>
            <person name="Cros-Aarteil S."/>
            <person name="Calhoun S."/>
            <person name="Kuo A."/>
            <person name="Mondo S."/>
            <person name="Pangilinan J."/>
            <person name="Riley R."/>
            <person name="Labutti K."/>
            <person name="Andreopoulos B."/>
            <person name="Lipzen A."/>
            <person name="Chen C."/>
            <person name="Yanf M."/>
            <person name="Daum C."/>
            <person name="Ng V."/>
            <person name="Clum A."/>
            <person name="Steindorff A."/>
            <person name="Ohm R."/>
            <person name="Martin F."/>
            <person name="Silar P."/>
            <person name="Natvig D."/>
            <person name="Lalanne C."/>
            <person name="Gautier V."/>
            <person name="Ament-Velasquez S.L."/>
            <person name="Kruys A."/>
            <person name="Hutchinson M.I."/>
            <person name="Powell A.J."/>
            <person name="Barry K."/>
            <person name="Miller A.N."/>
            <person name="Grigoriev I.V."/>
            <person name="Debuchy R."/>
            <person name="Gladieux P."/>
            <person name="Thoren M.H."/>
            <person name="Johannesson H."/>
        </authorList>
    </citation>
    <scope>NUCLEOTIDE SEQUENCE</scope>
    <source>
        <strain evidence="5">CBS 955.72</strain>
    </source>
</reference>
<protein>
    <recommendedName>
        <fullName evidence="7">Sterol 3-beta-glucosyltransferase UGT80B1</fullName>
    </recommendedName>
</protein>
<feature type="compositionally biased region" description="Polar residues" evidence="2">
    <location>
        <begin position="764"/>
        <end position="779"/>
    </location>
</feature>
<feature type="compositionally biased region" description="Low complexity" evidence="2">
    <location>
        <begin position="690"/>
        <end position="711"/>
    </location>
</feature>
<proteinExistence type="predicted"/>
<keyword evidence="1" id="KW-0808">Transferase</keyword>
<dbReference type="InterPro" id="IPR050426">
    <property type="entry name" value="Glycosyltransferase_28"/>
</dbReference>
<feature type="region of interest" description="Disordered" evidence="2">
    <location>
        <begin position="1042"/>
        <end position="1079"/>
    </location>
</feature>
<dbReference type="Pfam" id="PF03033">
    <property type="entry name" value="Glyco_transf_28"/>
    <property type="match status" value="1"/>
</dbReference>
<evidence type="ECO:0000259" key="3">
    <source>
        <dbReference type="Pfam" id="PF03033"/>
    </source>
</evidence>
<feature type="compositionally biased region" description="Low complexity" evidence="2">
    <location>
        <begin position="746"/>
        <end position="755"/>
    </location>
</feature>
<feature type="region of interest" description="Disordered" evidence="2">
    <location>
        <begin position="1280"/>
        <end position="1327"/>
    </location>
</feature>
<dbReference type="GO" id="GO:0005975">
    <property type="term" value="P:carbohydrate metabolic process"/>
    <property type="evidence" value="ECO:0007669"/>
    <property type="project" value="InterPro"/>
</dbReference>
<feature type="region of interest" description="Disordered" evidence="2">
    <location>
        <begin position="989"/>
        <end position="1024"/>
    </location>
</feature>
<evidence type="ECO:0000256" key="1">
    <source>
        <dbReference type="ARBA" id="ARBA00022679"/>
    </source>
</evidence>
<dbReference type="Pfam" id="PF06722">
    <property type="entry name" value="EryCIII-like_C"/>
    <property type="match status" value="1"/>
</dbReference>
<feature type="region of interest" description="Disordered" evidence="2">
    <location>
        <begin position="1214"/>
        <end position="1237"/>
    </location>
</feature>
<evidence type="ECO:0000256" key="2">
    <source>
        <dbReference type="SAM" id="MobiDB-lite"/>
    </source>
</evidence>
<accession>A0AAJ0M801</accession>